<geneLocation type="plasmid" evidence="2 3">
    <name>2</name>
</geneLocation>
<evidence type="ECO:0000259" key="1">
    <source>
        <dbReference type="Pfam" id="PF13154"/>
    </source>
</evidence>
<dbReference type="Proteomes" id="UP000294360">
    <property type="component" value="Plasmid 2"/>
</dbReference>
<dbReference type="InterPro" id="IPR025054">
    <property type="entry name" value="DUF3991"/>
</dbReference>
<protein>
    <submittedName>
        <fullName evidence="2">Toprim-like</fullName>
    </submittedName>
</protein>
<name>A0A4U8Z7Z9_METTU</name>
<sequence>MERTPPPWRLDRQESTKTCLKYRRGKGEILIVSHGGRGWWDPTSDARGDVFDLVQRFDPSLNFGHVREILRAFAGLSPSFPLAERRREKSATSVTVAERYARRPRLRRRSAVWRYLAIERRLLQAVLDAAARADVLREGPHGSAWFAHRGGDSVVTHVDVRGPTYGSGANFRNQRNELMGSLSRLMQRELHSRFRARFCL</sequence>
<gene>
    <name evidence="2" type="ORF">MTUNDRAET4_0228</name>
</gene>
<dbReference type="Pfam" id="PF13154">
    <property type="entry name" value="DUF3991"/>
    <property type="match status" value="1"/>
</dbReference>
<dbReference type="EMBL" id="LR536451">
    <property type="protein sequence ID" value="VFU16576.1"/>
    <property type="molecule type" value="Genomic_DNA"/>
</dbReference>
<reference evidence="2 3" key="1">
    <citation type="submission" date="2019-03" db="EMBL/GenBank/DDBJ databases">
        <authorList>
            <person name="Kox A.R. M."/>
        </authorList>
    </citation>
    <scope>NUCLEOTIDE SEQUENCE [LARGE SCALE GENOMIC DNA]</scope>
    <source>
        <strain evidence="2">MTUNDRAET4 annotated genome</strain>
        <plasmid evidence="3">2</plasmid>
    </source>
</reference>
<keyword evidence="2" id="KW-0614">Plasmid</keyword>
<dbReference type="RefSeq" id="WP_166796063.1">
    <property type="nucleotide sequence ID" value="NZ_CP139088.1"/>
</dbReference>
<evidence type="ECO:0000313" key="2">
    <source>
        <dbReference type="EMBL" id="VFU16576.1"/>
    </source>
</evidence>
<dbReference type="AlphaFoldDB" id="A0A4U8Z7Z9"/>
<evidence type="ECO:0000313" key="3">
    <source>
        <dbReference type="Proteomes" id="UP000294360"/>
    </source>
</evidence>
<organism evidence="2 3">
    <name type="scientific">Methylocella tundrae</name>
    <dbReference type="NCBI Taxonomy" id="227605"/>
    <lineage>
        <taxon>Bacteria</taxon>
        <taxon>Pseudomonadati</taxon>
        <taxon>Pseudomonadota</taxon>
        <taxon>Alphaproteobacteria</taxon>
        <taxon>Hyphomicrobiales</taxon>
        <taxon>Beijerinckiaceae</taxon>
        <taxon>Methylocella</taxon>
    </lineage>
</organism>
<dbReference type="KEGG" id="mtun:MTUNDRAET4_0228.1"/>
<accession>A0A4U8Z7Z9</accession>
<feature type="domain" description="DUF3991" evidence="1">
    <location>
        <begin position="114"/>
        <end position="172"/>
    </location>
</feature>
<proteinExistence type="predicted"/>